<sequence>MYKIGELAKLFDIKPDTLRFYEKHGLLKASARSDNGYRVYNYNDADRLRFIIRAKKIGFTLTEIEDLLSIQIDKDSHTCHEAKDIVDLKLLNVQEKIRELQVFQSSLSKLSASCCGGNEPATHCSILEALESADDDVKDEAK</sequence>
<dbReference type="PANTHER" id="PTHR30204:SF92">
    <property type="entry name" value="HTH-TYPE TRANSCRIPTIONAL REGULATOR ZNTR"/>
    <property type="match status" value="1"/>
</dbReference>
<dbReference type="Gene3D" id="1.10.1660.10">
    <property type="match status" value="1"/>
</dbReference>
<keyword evidence="4" id="KW-1185">Reference proteome</keyword>
<proteinExistence type="predicted"/>
<dbReference type="PRINTS" id="PR00040">
    <property type="entry name" value="HTHMERR"/>
</dbReference>
<dbReference type="NCBIfam" id="TIGR02043">
    <property type="entry name" value="ZntR"/>
    <property type="match status" value="1"/>
</dbReference>
<dbReference type="GO" id="GO:0006351">
    <property type="term" value="P:DNA-templated transcription"/>
    <property type="evidence" value="ECO:0007669"/>
    <property type="project" value="InterPro"/>
</dbReference>
<dbReference type="NCBIfam" id="NF007069">
    <property type="entry name" value="PRK09514.1"/>
    <property type="match status" value="1"/>
</dbReference>
<dbReference type="OrthoDB" id="9808480at2"/>
<reference evidence="3 4" key="1">
    <citation type="submission" date="2019-06" db="EMBL/GenBank/DDBJ databases">
        <title>Whole genome shotgun sequence of Vibrio inusitatus NBRC 102082.</title>
        <authorList>
            <person name="Hosoyama A."/>
            <person name="Uohara A."/>
            <person name="Ohji S."/>
            <person name="Ichikawa N."/>
        </authorList>
    </citation>
    <scope>NUCLEOTIDE SEQUENCE [LARGE SCALE GENOMIC DNA]</scope>
    <source>
        <strain evidence="3 4">NBRC 102082</strain>
    </source>
</reference>
<dbReference type="GO" id="GO:0003677">
    <property type="term" value="F:DNA binding"/>
    <property type="evidence" value="ECO:0007669"/>
    <property type="project" value="UniProtKB-KW"/>
</dbReference>
<keyword evidence="1" id="KW-0238">DNA-binding</keyword>
<dbReference type="SUPFAM" id="SSF46955">
    <property type="entry name" value="Putative DNA-binding domain"/>
    <property type="match status" value="1"/>
</dbReference>
<gene>
    <name evidence="3" type="primary">zntR</name>
    <name evidence="3" type="ORF">VIN01S_28770</name>
</gene>
<dbReference type="InterPro" id="IPR009061">
    <property type="entry name" value="DNA-bd_dom_put_sf"/>
</dbReference>
<feature type="domain" description="HTH merR-type" evidence="2">
    <location>
        <begin position="1"/>
        <end position="70"/>
    </location>
</feature>
<dbReference type="PROSITE" id="PS50937">
    <property type="entry name" value="HTH_MERR_2"/>
    <property type="match status" value="1"/>
</dbReference>
<dbReference type="CDD" id="cd04770">
    <property type="entry name" value="HTH_HMRTR"/>
    <property type="match status" value="1"/>
</dbReference>
<evidence type="ECO:0000313" key="4">
    <source>
        <dbReference type="Proteomes" id="UP000318717"/>
    </source>
</evidence>
<name>A0A4Y3HY16_9VIBR</name>
<dbReference type="RefSeq" id="WP_141346531.1">
    <property type="nucleotide sequence ID" value="NZ_BJLF01000015.1"/>
</dbReference>
<dbReference type="PANTHER" id="PTHR30204">
    <property type="entry name" value="REDOX-CYCLING DRUG-SENSING TRANSCRIPTIONAL ACTIVATOR SOXR"/>
    <property type="match status" value="1"/>
</dbReference>
<dbReference type="InterPro" id="IPR011788">
    <property type="entry name" value="ZntR"/>
</dbReference>
<dbReference type="Pfam" id="PF13411">
    <property type="entry name" value="MerR_1"/>
    <property type="match status" value="1"/>
</dbReference>
<dbReference type="InterPro" id="IPR000551">
    <property type="entry name" value="MerR-type_HTH_dom"/>
</dbReference>
<dbReference type="GO" id="GO:0008270">
    <property type="term" value="F:zinc ion binding"/>
    <property type="evidence" value="ECO:0007669"/>
    <property type="project" value="InterPro"/>
</dbReference>
<comment type="caution">
    <text evidence="3">The sequence shown here is derived from an EMBL/GenBank/DDBJ whole genome shotgun (WGS) entry which is preliminary data.</text>
</comment>
<evidence type="ECO:0000259" key="2">
    <source>
        <dbReference type="PROSITE" id="PS50937"/>
    </source>
</evidence>
<evidence type="ECO:0000256" key="1">
    <source>
        <dbReference type="ARBA" id="ARBA00023125"/>
    </source>
</evidence>
<dbReference type="SMART" id="SM00422">
    <property type="entry name" value="HTH_MERR"/>
    <property type="match status" value="1"/>
</dbReference>
<evidence type="ECO:0000313" key="3">
    <source>
        <dbReference type="EMBL" id="GEA52073.1"/>
    </source>
</evidence>
<dbReference type="GO" id="GO:0003700">
    <property type="term" value="F:DNA-binding transcription factor activity"/>
    <property type="evidence" value="ECO:0007669"/>
    <property type="project" value="InterPro"/>
</dbReference>
<organism evidence="3 4">
    <name type="scientific">Vibrio inusitatus NBRC 102082</name>
    <dbReference type="NCBI Taxonomy" id="1219070"/>
    <lineage>
        <taxon>Bacteria</taxon>
        <taxon>Pseudomonadati</taxon>
        <taxon>Pseudomonadota</taxon>
        <taxon>Gammaproteobacteria</taxon>
        <taxon>Vibrionales</taxon>
        <taxon>Vibrionaceae</taxon>
        <taxon>Vibrio</taxon>
    </lineage>
</organism>
<dbReference type="EMBL" id="BJLF01000015">
    <property type="protein sequence ID" value="GEA52073.1"/>
    <property type="molecule type" value="Genomic_DNA"/>
</dbReference>
<dbReference type="Proteomes" id="UP000318717">
    <property type="component" value="Unassembled WGS sequence"/>
</dbReference>
<accession>A0A4Y3HY16</accession>
<dbReference type="InterPro" id="IPR047057">
    <property type="entry name" value="MerR_fam"/>
</dbReference>
<protein>
    <submittedName>
        <fullName evidence="3">Heavy metal-responsive transcriptional regulator</fullName>
    </submittedName>
</protein>
<dbReference type="AlphaFoldDB" id="A0A4Y3HY16"/>